<dbReference type="EMBL" id="JARQZJ010000121">
    <property type="protein sequence ID" value="KAK9888162.1"/>
    <property type="molecule type" value="Genomic_DNA"/>
</dbReference>
<sequence>MFDWFSKPDPKEEQRQVDRQLRKAGRDIERDRRQLEREEKKLELEIKKLAKEGNNEGCKLLAKQLVQLRKQKNRTYAANSKIQGIGIQNKLMGANAKLAESMGVAGKTMGEMNRIMKPEQIAANINAFSRESMKMEMTDEMINDTLDDILTESGDEEESDNIISQVLDEIGIEVGGKMMEAPTPERGAIGGTLKEKGLTDEDIEAQLSKLRAM</sequence>
<dbReference type="Pfam" id="PF03357">
    <property type="entry name" value="Snf7"/>
    <property type="match status" value="1"/>
</dbReference>
<dbReference type="Proteomes" id="UP001431783">
    <property type="component" value="Unassembled WGS sequence"/>
</dbReference>
<evidence type="ECO:0000256" key="2">
    <source>
        <dbReference type="SAM" id="MobiDB-lite"/>
    </source>
</evidence>
<evidence type="ECO:0000313" key="3">
    <source>
        <dbReference type="EMBL" id="KAK9888162.1"/>
    </source>
</evidence>
<proteinExistence type="inferred from homology"/>
<evidence type="ECO:0000313" key="4">
    <source>
        <dbReference type="Proteomes" id="UP001431783"/>
    </source>
</evidence>
<feature type="region of interest" description="Disordered" evidence="2">
    <location>
        <begin position="1"/>
        <end position="37"/>
    </location>
</feature>
<protein>
    <submittedName>
        <fullName evidence="3">Uncharacterized protein</fullName>
    </submittedName>
</protein>
<keyword evidence="4" id="KW-1185">Reference proteome</keyword>
<dbReference type="AlphaFoldDB" id="A0AAW1UXL6"/>
<reference evidence="3 4" key="1">
    <citation type="submission" date="2023-03" db="EMBL/GenBank/DDBJ databases">
        <title>Genome insight into feeding habits of ladybird beetles.</title>
        <authorList>
            <person name="Li H.-S."/>
            <person name="Huang Y.-H."/>
            <person name="Pang H."/>
        </authorList>
    </citation>
    <scope>NUCLEOTIDE SEQUENCE [LARGE SCALE GENOMIC DNA]</scope>
    <source>
        <strain evidence="3">SYSU_2023b</strain>
        <tissue evidence="3">Whole body</tissue>
    </source>
</reference>
<dbReference type="Gene3D" id="6.10.140.1230">
    <property type="match status" value="1"/>
</dbReference>
<gene>
    <name evidence="3" type="ORF">WA026_000431</name>
</gene>
<comment type="similarity">
    <text evidence="1">Belongs to the SNF7 family.</text>
</comment>
<organism evidence="3 4">
    <name type="scientific">Henosepilachna vigintioctopunctata</name>
    <dbReference type="NCBI Taxonomy" id="420089"/>
    <lineage>
        <taxon>Eukaryota</taxon>
        <taxon>Metazoa</taxon>
        <taxon>Ecdysozoa</taxon>
        <taxon>Arthropoda</taxon>
        <taxon>Hexapoda</taxon>
        <taxon>Insecta</taxon>
        <taxon>Pterygota</taxon>
        <taxon>Neoptera</taxon>
        <taxon>Endopterygota</taxon>
        <taxon>Coleoptera</taxon>
        <taxon>Polyphaga</taxon>
        <taxon>Cucujiformia</taxon>
        <taxon>Coccinelloidea</taxon>
        <taxon>Coccinellidae</taxon>
        <taxon>Epilachninae</taxon>
        <taxon>Epilachnini</taxon>
        <taxon>Henosepilachna</taxon>
    </lineage>
</organism>
<dbReference type="GO" id="GO:0007034">
    <property type="term" value="P:vacuolar transport"/>
    <property type="evidence" value="ECO:0007669"/>
    <property type="project" value="InterPro"/>
</dbReference>
<name>A0AAW1UXL6_9CUCU</name>
<comment type="caution">
    <text evidence="3">The sequence shown here is derived from an EMBL/GenBank/DDBJ whole genome shotgun (WGS) entry which is preliminary data.</text>
</comment>
<dbReference type="InterPro" id="IPR005024">
    <property type="entry name" value="Snf7_fam"/>
</dbReference>
<evidence type="ECO:0000256" key="1">
    <source>
        <dbReference type="ARBA" id="ARBA00006190"/>
    </source>
</evidence>
<dbReference type="PANTHER" id="PTHR10476">
    <property type="entry name" value="CHARGED MULTIVESICULAR BODY PROTEIN"/>
    <property type="match status" value="1"/>
</dbReference>
<accession>A0AAW1UXL6</accession>